<feature type="compositionally biased region" description="Basic residues" evidence="7">
    <location>
        <begin position="121"/>
        <end position="133"/>
    </location>
</feature>
<keyword evidence="4 6" id="KW-0804">Transcription</keyword>
<evidence type="ECO:0000256" key="6">
    <source>
        <dbReference type="RuleBase" id="RU364151"/>
    </source>
</evidence>
<comment type="subunit">
    <text evidence="6">Component of the Mediator complex.</text>
</comment>
<dbReference type="GO" id="GO:0045944">
    <property type="term" value="P:positive regulation of transcription by RNA polymerase II"/>
    <property type="evidence" value="ECO:0007669"/>
    <property type="project" value="TreeGrafter"/>
</dbReference>
<keyword evidence="3 6" id="KW-0805">Transcription regulation</keyword>
<dbReference type="InterPro" id="IPR019403">
    <property type="entry name" value="Mediator_Med19_met"/>
</dbReference>
<accession>A0A671S1B2</accession>
<comment type="similarity">
    <text evidence="2 6">Belongs to the Mediator complex subunit 19 family.</text>
</comment>
<comment type="function">
    <text evidence="6">Component of the Mediator complex, a coactivator involved in the regulated transcription of nearly all RNA polymerase II-dependent genes. Mediator functions as a bridge to convey information from gene-specific regulatory proteins to the basal RNA polymerase II transcription machinery. Mediator is recruited to promoters by direct interactions with regulatory proteins and serves as a scaffold for the assembly of a functional preinitiation complex with RNA polymerase II and the general transcription factors.</text>
</comment>
<evidence type="ECO:0000256" key="2">
    <source>
        <dbReference type="ARBA" id="ARBA00009259"/>
    </source>
</evidence>
<keyword evidence="9" id="KW-1185">Reference proteome</keyword>
<keyword evidence="6" id="KW-0010">Activator</keyword>
<keyword evidence="5 6" id="KW-0539">Nucleus</keyword>
<evidence type="ECO:0000256" key="7">
    <source>
        <dbReference type="SAM" id="MobiDB-lite"/>
    </source>
</evidence>
<dbReference type="Ensembl" id="ENSSANT00000095370.1">
    <property type="protein sequence ID" value="ENSSANP00000089776.1"/>
    <property type="gene ID" value="ENSSANG00000044421.1"/>
</dbReference>
<dbReference type="GO" id="GO:0016592">
    <property type="term" value="C:mediator complex"/>
    <property type="evidence" value="ECO:0007669"/>
    <property type="project" value="InterPro"/>
</dbReference>
<evidence type="ECO:0000256" key="4">
    <source>
        <dbReference type="ARBA" id="ARBA00023163"/>
    </source>
</evidence>
<dbReference type="PANTHER" id="PTHR22536:SF1">
    <property type="entry name" value="MEDIATOR OF RNA POLYMERASE II TRANSCRIPTION SUBUNIT 19"/>
    <property type="match status" value="1"/>
</dbReference>
<evidence type="ECO:0000313" key="9">
    <source>
        <dbReference type="Proteomes" id="UP000472260"/>
    </source>
</evidence>
<name>A0A671S1B2_9TELE</name>
<evidence type="ECO:0000256" key="1">
    <source>
        <dbReference type="ARBA" id="ARBA00004123"/>
    </source>
</evidence>
<reference evidence="8" key="2">
    <citation type="submission" date="2025-09" db="UniProtKB">
        <authorList>
            <consortium name="Ensembl"/>
        </authorList>
    </citation>
    <scope>IDENTIFICATION</scope>
</reference>
<dbReference type="AlphaFoldDB" id="A0A671S1B2"/>
<dbReference type="Pfam" id="PF10278">
    <property type="entry name" value="Med19"/>
    <property type="match status" value="1"/>
</dbReference>
<sequence length="192" mass="22361">MCITHRSSSYILVKKSGIHEEFFLFNFNYLENELTGHTNLITHYNLEHAYNKFCGKKVKEKLSNFLSLLVCMYEDSPGIQDNSSMRSLNSFSPLTGDMLTCFRLHTGPLPEQYRLMHIQPPKKKNKHKHKHHRPQDPLPPETPSDSDHKKKKKNKDDDPDRKKKKKDKKKEKNRHSPDHPGMTGAQPSSSLR</sequence>
<dbReference type="GO" id="GO:0003712">
    <property type="term" value="F:transcription coregulator activity"/>
    <property type="evidence" value="ECO:0007669"/>
    <property type="project" value="InterPro"/>
</dbReference>
<evidence type="ECO:0000256" key="5">
    <source>
        <dbReference type="ARBA" id="ARBA00023242"/>
    </source>
</evidence>
<evidence type="ECO:0000313" key="8">
    <source>
        <dbReference type="Ensembl" id="ENSSANP00000089776.1"/>
    </source>
</evidence>
<comment type="subcellular location">
    <subcellularLocation>
        <location evidence="1 6">Nucleus</location>
    </subcellularLocation>
</comment>
<evidence type="ECO:0000256" key="3">
    <source>
        <dbReference type="ARBA" id="ARBA00023015"/>
    </source>
</evidence>
<organism evidence="8 9">
    <name type="scientific">Sinocyclocheilus anshuiensis</name>
    <dbReference type="NCBI Taxonomy" id="1608454"/>
    <lineage>
        <taxon>Eukaryota</taxon>
        <taxon>Metazoa</taxon>
        <taxon>Chordata</taxon>
        <taxon>Craniata</taxon>
        <taxon>Vertebrata</taxon>
        <taxon>Euteleostomi</taxon>
        <taxon>Actinopterygii</taxon>
        <taxon>Neopterygii</taxon>
        <taxon>Teleostei</taxon>
        <taxon>Ostariophysi</taxon>
        <taxon>Cypriniformes</taxon>
        <taxon>Cyprinidae</taxon>
        <taxon>Cyprininae</taxon>
        <taxon>Sinocyclocheilus</taxon>
    </lineage>
</organism>
<gene>
    <name evidence="8" type="primary">LOC107674187</name>
    <name evidence="6" type="synonym">MED19</name>
</gene>
<feature type="compositionally biased region" description="Basic residues" evidence="7">
    <location>
        <begin position="162"/>
        <end position="173"/>
    </location>
</feature>
<reference evidence="8" key="1">
    <citation type="submission" date="2025-08" db="UniProtKB">
        <authorList>
            <consortium name="Ensembl"/>
        </authorList>
    </citation>
    <scope>IDENTIFICATION</scope>
</reference>
<feature type="region of interest" description="Disordered" evidence="7">
    <location>
        <begin position="121"/>
        <end position="192"/>
    </location>
</feature>
<proteinExistence type="inferred from homology"/>
<dbReference type="Proteomes" id="UP000472260">
    <property type="component" value="Unassembled WGS sequence"/>
</dbReference>
<dbReference type="PANTHER" id="PTHR22536">
    <property type="entry name" value="LUNG CANCER METASTASIS-RELATED LCMR1 PROTEIN"/>
    <property type="match status" value="1"/>
</dbReference>
<protein>
    <recommendedName>
        <fullName evidence="6">Mediator of RNA polymerase II transcription subunit 19</fullName>
    </recommendedName>
    <alternativeName>
        <fullName evidence="6">Mediator complex subunit 19</fullName>
    </alternativeName>
</protein>